<accession>A0A7J7K659</accession>
<protein>
    <submittedName>
        <fullName evidence="1">Uncharacterized protein</fullName>
    </submittedName>
</protein>
<gene>
    <name evidence="1" type="ORF">EB796_008605</name>
</gene>
<reference evidence="1" key="1">
    <citation type="submission" date="2020-06" db="EMBL/GenBank/DDBJ databases">
        <title>Draft genome of Bugula neritina, a colonial animal packing powerful symbionts and potential medicines.</title>
        <authorList>
            <person name="Rayko M."/>
        </authorList>
    </citation>
    <scope>NUCLEOTIDE SEQUENCE [LARGE SCALE GENOMIC DNA]</scope>
    <source>
        <strain evidence="1">Kwan_BN1</strain>
    </source>
</reference>
<evidence type="ECO:0000313" key="1">
    <source>
        <dbReference type="EMBL" id="KAF6033088.1"/>
    </source>
</evidence>
<organism evidence="1 2">
    <name type="scientific">Bugula neritina</name>
    <name type="common">Brown bryozoan</name>
    <name type="synonym">Sertularia neritina</name>
    <dbReference type="NCBI Taxonomy" id="10212"/>
    <lineage>
        <taxon>Eukaryota</taxon>
        <taxon>Metazoa</taxon>
        <taxon>Spiralia</taxon>
        <taxon>Lophotrochozoa</taxon>
        <taxon>Bryozoa</taxon>
        <taxon>Gymnolaemata</taxon>
        <taxon>Cheilostomatida</taxon>
        <taxon>Flustrina</taxon>
        <taxon>Buguloidea</taxon>
        <taxon>Bugulidae</taxon>
        <taxon>Bugula</taxon>
    </lineage>
</organism>
<keyword evidence="2" id="KW-1185">Reference proteome</keyword>
<evidence type="ECO:0000313" key="2">
    <source>
        <dbReference type="Proteomes" id="UP000593567"/>
    </source>
</evidence>
<dbReference type="AlphaFoldDB" id="A0A7J7K659"/>
<dbReference type="Proteomes" id="UP000593567">
    <property type="component" value="Unassembled WGS sequence"/>
</dbReference>
<dbReference type="EMBL" id="VXIV02001456">
    <property type="protein sequence ID" value="KAF6033088.1"/>
    <property type="molecule type" value="Genomic_DNA"/>
</dbReference>
<sequence>MQYYNNPAADCTQSALPAVHVDNKYQNIAEYDQSLHLNCSVYHTPFGFSSYYPCGEQTPVSSDWLPTEASSGDMSRIEQHGMTSPAEINTILEHKEGYSVQESYSTWERLEDEEKVYFDYSWH</sequence>
<proteinExistence type="predicted"/>
<name>A0A7J7K659_BUGNE</name>
<comment type="caution">
    <text evidence="1">The sequence shown here is derived from an EMBL/GenBank/DDBJ whole genome shotgun (WGS) entry which is preliminary data.</text>
</comment>